<dbReference type="InterPro" id="IPR001082">
    <property type="entry name" value="Pilin"/>
</dbReference>
<keyword evidence="2" id="KW-0472">Membrane</keyword>
<keyword evidence="2" id="KW-0812">Transmembrane</keyword>
<dbReference type="EMBL" id="UINC01184081">
    <property type="protein sequence ID" value="SVD95126.1"/>
    <property type="molecule type" value="Genomic_DNA"/>
</dbReference>
<keyword evidence="1" id="KW-0488">Methylation</keyword>
<feature type="non-terminal residue" evidence="3">
    <location>
        <position position="1"/>
    </location>
</feature>
<reference evidence="3" key="1">
    <citation type="submission" date="2018-05" db="EMBL/GenBank/DDBJ databases">
        <authorList>
            <person name="Lanie J.A."/>
            <person name="Ng W.-L."/>
            <person name="Kazmierczak K.M."/>
            <person name="Andrzejewski T.M."/>
            <person name="Davidsen T.M."/>
            <person name="Wayne K.J."/>
            <person name="Tettelin H."/>
            <person name="Glass J.I."/>
            <person name="Rusch D."/>
            <person name="Podicherti R."/>
            <person name="Tsui H.-C.T."/>
            <person name="Winkler M.E."/>
        </authorList>
    </citation>
    <scope>NUCLEOTIDE SEQUENCE</scope>
</reference>
<gene>
    <name evidence="3" type="ORF">METZ01_LOCUS447980</name>
</gene>
<dbReference type="InterPro" id="IPR045584">
    <property type="entry name" value="Pilin-like"/>
</dbReference>
<keyword evidence="2" id="KW-1133">Transmembrane helix</keyword>
<dbReference type="NCBIfam" id="TIGR02532">
    <property type="entry name" value="IV_pilin_GFxxxE"/>
    <property type="match status" value="1"/>
</dbReference>
<accession>A0A382ZHU1</accession>
<evidence type="ECO:0000313" key="3">
    <source>
        <dbReference type="EMBL" id="SVD95126.1"/>
    </source>
</evidence>
<dbReference type="InterPro" id="IPR012902">
    <property type="entry name" value="N_methyl_site"/>
</dbReference>
<dbReference type="AlphaFoldDB" id="A0A382ZHU1"/>
<proteinExistence type="predicted"/>
<dbReference type="Pfam" id="PF07963">
    <property type="entry name" value="N_methyl"/>
    <property type="match status" value="1"/>
</dbReference>
<dbReference type="PANTHER" id="PTHR30093:SF34">
    <property type="entry name" value="PREPILIN PEPTIDASE-DEPENDENT PROTEIN D"/>
    <property type="match status" value="1"/>
</dbReference>
<dbReference type="PANTHER" id="PTHR30093">
    <property type="entry name" value="GENERAL SECRETION PATHWAY PROTEIN G"/>
    <property type="match status" value="1"/>
</dbReference>
<protein>
    <submittedName>
        <fullName evidence="3">Uncharacterized protein</fullName>
    </submittedName>
</protein>
<organism evidence="3">
    <name type="scientific">marine metagenome</name>
    <dbReference type="NCBI Taxonomy" id="408172"/>
    <lineage>
        <taxon>unclassified sequences</taxon>
        <taxon>metagenomes</taxon>
        <taxon>ecological metagenomes</taxon>
    </lineage>
</organism>
<evidence type="ECO:0000256" key="2">
    <source>
        <dbReference type="SAM" id="Phobius"/>
    </source>
</evidence>
<dbReference type="Gene3D" id="3.30.700.10">
    <property type="entry name" value="Glycoprotein, Type 4 Pilin"/>
    <property type="match status" value="1"/>
</dbReference>
<evidence type="ECO:0000256" key="1">
    <source>
        <dbReference type="ARBA" id="ARBA00022481"/>
    </source>
</evidence>
<dbReference type="SUPFAM" id="SSF54523">
    <property type="entry name" value="Pili subunits"/>
    <property type="match status" value="1"/>
</dbReference>
<feature type="transmembrane region" description="Helical" evidence="2">
    <location>
        <begin position="20"/>
        <end position="40"/>
    </location>
</feature>
<dbReference type="GO" id="GO:0043107">
    <property type="term" value="P:type IV pilus-dependent motility"/>
    <property type="evidence" value="ECO:0007669"/>
    <property type="project" value="TreeGrafter"/>
</dbReference>
<dbReference type="Pfam" id="PF00114">
    <property type="entry name" value="Pilin"/>
    <property type="match status" value="1"/>
</dbReference>
<dbReference type="GO" id="GO:0007155">
    <property type="term" value="P:cell adhesion"/>
    <property type="evidence" value="ECO:0007669"/>
    <property type="project" value="InterPro"/>
</dbReference>
<name>A0A382ZHU1_9ZZZZ</name>
<dbReference type="PROSITE" id="PS00409">
    <property type="entry name" value="PROKAR_NTER_METHYL"/>
    <property type="match status" value="1"/>
</dbReference>
<sequence>ILARANQRLMTIKYVTSKGFTLIELMIVVAIIGILAVIGIPQYQNYTARAQATEGLTLASGLKTTLGEYYSVYGSFPDDGAAIRTPQSVPSPQTISLATTSRMWPHPMMTSGPSPQPSIRGIMTASSFS</sequence>
<dbReference type="GO" id="GO:0044096">
    <property type="term" value="C:type IV pilus"/>
    <property type="evidence" value="ECO:0007669"/>
    <property type="project" value="TreeGrafter"/>
</dbReference>